<evidence type="ECO:0000256" key="4">
    <source>
        <dbReference type="ARBA" id="ARBA00023187"/>
    </source>
</evidence>
<evidence type="ECO:0000256" key="2">
    <source>
        <dbReference type="ARBA" id="ARBA00005371"/>
    </source>
</evidence>
<dbReference type="EMBL" id="OV696687">
    <property type="protein sequence ID" value="CAH1253275.1"/>
    <property type="molecule type" value="Genomic_DNA"/>
</dbReference>
<name>A0A8J9ZG21_BRALA</name>
<evidence type="ECO:0000313" key="6">
    <source>
        <dbReference type="EMBL" id="CAH1253275.1"/>
    </source>
</evidence>
<dbReference type="Pfam" id="PF20635">
    <property type="entry name" value="SMN_YG-box"/>
    <property type="match status" value="1"/>
</dbReference>
<dbReference type="GO" id="GO:0006397">
    <property type="term" value="P:mRNA processing"/>
    <property type="evidence" value="ECO:0007669"/>
    <property type="project" value="UniProtKB-KW"/>
</dbReference>
<dbReference type="InterPro" id="IPR047313">
    <property type="entry name" value="SMN_C"/>
</dbReference>
<keyword evidence="4" id="KW-0508">mRNA splicing</keyword>
<reference evidence="6" key="1">
    <citation type="submission" date="2022-01" db="EMBL/GenBank/DDBJ databases">
        <authorList>
            <person name="Braso-Vives M."/>
        </authorList>
    </citation>
    <scope>NUCLEOTIDE SEQUENCE</scope>
</reference>
<dbReference type="InterPro" id="IPR040424">
    <property type="entry name" value="Smn1"/>
</dbReference>
<accession>A0A8J9ZG21</accession>
<dbReference type="PANTHER" id="PTHR39267:SF1">
    <property type="entry name" value="SURVIVAL MOTOR NEURON PROTEIN"/>
    <property type="match status" value="1"/>
</dbReference>
<evidence type="ECO:0000256" key="3">
    <source>
        <dbReference type="ARBA" id="ARBA00022664"/>
    </source>
</evidence>
<keyword evidence="7" id="KW-1185">Reference proteome</keyword>
<dbReference type="OrthoDB" id="10059790at2759"/>
<dbReference type="Proteomes" id="UP000838412">
    <property type="component" value="Chromosome 2"/>
</dbReference>
<dbReference type="Gene3D" id="3.40.190.10">
    <property type="entry name" value="Periplasmic binding protein-like II"/>
    <property type="match status" value="1"/>
</dbReference>
<keyword evidence="3" id="KW-0507">mRNA processing</keyword>
<sequence>MTKVCERVPGVSFSQYNLAELECADDTTLHADGLQRLTVYDEEAKKLSLSINRIKTELMRNGEGPDPEPLAFNLCTANFVSSFKYLGSIISKTVLLYSSKTLPLNNTLETRLDGFDSRALRRISGIRWHEYVSNRELRDLTKQAPASCLAAMLWIRWYCHVLCLPPEHPTRAMLDFNPKQADAPTPTVPLGREHAWVPYVATKARQTGETSTNTANPAVLYITRKKMPPLPPPPAVTDGLEDDDSLACMLMAWYMSGYHTGYYQVR</sequence>
<dbReference type="AlphaFoldDB" id="A0A8J9ZG21"/>
<comment type="subcellular location">
    <subcellularLocation>
        <location evidence="1">Nucleus</location>
    </subcellularLocation>
</comment>
<keyword evidence="5" id="KW-0539">Nucleus</keyword>
<evidence type="ECO:0000256" key="1">
    <source>
        <dbReference type="ARBA" id="ARBA00004123"/>
    </source>
</evidence>
<dbReference type="CDD" id="cd22852">
    <property type="entry name" value="SMN_C"/>
    <property type="match status" value="1"/>
</dbReference>
<dbReference type="PANTHER" id="PTHR39267">
    <property type="entry name" value="SURVIVAL MOTOR NEURON-LIKE PROTEIN 1"/>
    <property type="match status" value="1"/>
</dbReference>
<protein>
    <submittedName>
        <fullName evidence="6">SMN2 protein</fullName>
    </submittedName>
</protein>
<dbReference type="GO" id="GO:0005634">
    <property type="term" value="C:nucleus"/>
    <property type="evidence" value="ECO:0007669"/>
    <property type="project" value="UniProtKB-SubCell"/>
</dbReference>
<proteinExistence type="inferred from homology"/>
<comment type="similarity">
    <text evidence="2">Belongs to the SMN family.</text>
</comment>
<evidence type="ECO:0000313" key="7">
    <source>
        <dbReference type="Proteomes" id="UP000838412"/>
    </source>
</evidence>
<dbReference type="GO" id="GO:0008380">
    <property type="term" value="P:RNA splicing"/>
    <property type="evidence" value="ECO:0007669"/>
    <property type="project" value="UniProtKB-KW"/>
</dbReference>
<gene>
    <name evidence="6" type="primary">SMN2</name>
    <name evidence="6" type="ORF">BLAG_LOCUS13098</name>
</gene>
<evidence type="ECO:0000256" key="5">
    <source>
        <dbReference type="ARBA" id="ARBA00023242"/>
    </source>
</evidence>
<organism evidence="6 7">
    <name type="scientific">Branchiostoma lanceolatum</name>
    <name type="common">Common lancelet</name>
    <name type="synonym">Amphioxus lanceolatum</name>
    <dbReference type="NCBI Taxonomy" id="7740"/>
    <lineage>
        <taxon>Eukaryota</taxon>
        <taxon>Metazoa</taxon>
        <taxon>Chordata</taxon>
        <taxon>Cephalochordata</taxon>
        <taxon>Leptocardii</taxon>
        <taxon>Amphioxiformes</taxon>
        <taxon>Branchiostomatidae</taxon>
        <taxon>Branchiostoma</taxon>
    </lineage>
</organism>